<evidence type="ECO:0000313" key="2">
    <source>
        <dbReference type="Proteomes" id="UP000266234"/>
    </source>
</evidence>
<dbReference type="EMBL" id="PXOG01000080">
    <property type="protein sequence ID" value="RGP78038.1"/>
    <property type="molecule type" value="Genomic_DNA"/>
</dbReference>
<dbReference type="OrthoDB" id="5099658at2759"/>
<dbReference type="AlphaFoldDB" id="A0A395T016"/>
<protein>
    <submittedName>
        <fullName evidence="1">Uncharacterized protein</fullName>
    </submittedName>
</protein>
<organism evidence="1 2">
    <name type="scientific">Fusarium longipes</name>
    <dbReference type="NCBI Taxonomy" id="694270"/>
    <lineage>
        <taxon>Eukaryota</taxon>
        <taxon>Fungi</taxon>
        <taxon>Dikarya</taxon>
        <taxon>Ascomycota</taxon>
        <taxon>Pezizomycotina</taxon>
        <taxon>Sordariomycetes</taxon>
        <taxon>Hypocreomycetidae</taxon>
        <taxon>Hypocreales</taxon>
        <taxon>Nectriaceae</taxon>
        <taxon>Fusarium</taxon>
    </lineage>
</organism>
<dbReference type="Proteomes" id="UP000266234">
    <property type="component" value="Unassembled WGS sequence"/>
</dbReference>
<reference evidence="1 2" key="1">
    <citation type="journal article" date="2018" name="PLoS Pathog.">
        <title>Evolution of structural diversity of trichothecenes, a family of toxins produced by plant pathogenic and entomopathogenic fungi.</title>
        <authorList>
            <person name="Proctor R.H."/>
            <person name="McCormick S.P."/>
            <person name="Kim H.S."/>
            <person name="Cardoza R.E."/>
            <person name="Stanley A.M."/>
            <person name="Lindo L."/>
            <person name="Kelly A."/>
            <person name="Brown D.W."/>
            <person name="Lee T."/>
            <person name="Vaughan M.M."/>
            <person name="Alexander N.J."/>
            <person name="Busman M."/>
            <person name="Gutierrez S."/>
        </authorList>
    </citation>
    <scope>NUCLEOTIDE SEQUENCE [LARGE SCALE GENOMIC DNA]</scope>
    <source>
        <strain evidence="1 2">NRRL 20695</strain>
    </source>
</reference>
<gene>
    <name evidence="1" type="ORF">FLONG3_3873</name>
</gene>
<comment type="caution">
    <text evidence="1">The sequence shown here is derived from an EMBL/GenBank/DDBJ whole genome shotgun (WGS) entry which is preliminary data.</text>
</comment>
<name>A0A395T016_9HYPO</name>
<proteinExistence type="predicted"/>
<keyword evidence="2" id="KW-1185">Reference proteome</keyword>
<evidence type="ECO:0000313" key="1">
    <source>
        <dbReference type="EMBL" id="RGP78038.1"/>
    </source>
</evidence>
<accession>A0A395T016</accession>
<sequence>MCHFMEIEFSCSTADDPHRLKTQGLLPCDDFQNCAVEVVTFKKQVSEARQTVRVVMDRYKAVKVAGDCQKCAERKTKLIQNEERIFRELKKEFGKMDKNQEVPYEGNAEAPRDAITLKQIHQDRADHQPDTICASGSCNGLVMVSVGGVQGMFCKRHTCCATEWDCLLDVSTTRNSRQYSIYCPAHTCITYGCGLKIADLSTAYCTRHQAEIYMEFASRN</sequence>